<gene>
    <name evidence="1" type="ORF">K3G42_009899</name>
</gene>
<reference evidence="1" key="1">
    <citation type="submission" date="2021-08" db="EMBL/GenBank/DDBJ databases">
        <title>The first chromosome-level gecko genome reveals the dynamic sex chromosomes of Neotropical dwarf geckos (Sphaerodactylidae: Sphaerodactylus).</title>
        <authorList>
            <person name="Pinto B.J."/>
            <person name="Keating S.E."/>
            <person name="Gamble T."/>
        </authorList>
    </citation>
    <scope>NUCLEOTIDE SEQUENCE</scope>
    <source>
        <strain evidence="1">TG3544</strain>
    </source>
</reference>
<proteinExistence type="predicted"/>
<name>A0ACB8EYV4_9SAUR</name>
<comment type="caution">
    <text evidence="1">The sequence shown here is derived from an EMBL/GenBank/DDBJ whole genome shotgun (WGS) entry which is preliminary data.</text>
</comment>
<dbReference type="EMBL" id="CM037625">
    <property type="protein sequence ID" value="KAH7997885.1"/>
    <property type="molecule type" value="Genomic_DNA"/>
</dbReference>
<sequence length="316" mass="36317">MTVEFYSVKDHDYIPREIDRLAGGEGTVVVATLGQHFRHFPMNIFVRRMLNVREAIQRLHLRSPGTKVIIKGENIRETYIDQERVGNGTTPRQKCTIGMSSPTPSGFVWRSWWHPVFCTTSRLNTLDQINACLKKKLISFMGDSTVAPVWDGVLLTRRVSTLKLFDMHVFGKIQNLFAVDMTRNIQIQWKKHGHPFIGSSIYTVKDHSQNFRPFPMELFLRRMLNVRAAIQHLLLRSPDTKVIIKAETVQEINIDLERFGDIHGYTQQLALRDIFRDLRVGFIDAWDMSIACAVNNVHPPEEVLAASTCFSLTHIC</sequence>
<organism evidence="1 2">
    <name type="scientific">Sphaerodactylus townsendi</name>
    <dbReference type="NCBI Taxonomy" id="933632"/>
    <lineage>
        <taxon>Eukaryota</taxon>
        <taxon>Metazoa</taxon>
        <taxon>Chordata</taxon>
        <taxon>Craniata</taxon>
        <taxon>Vertebrata</taxon>
        <taxon>Euteleostomi</taxon>
        <taxon>Lepidosauria</taxon>
        <taxon>Squamata</taxon>
        <taxon>Bifurcata</taxon>
        <taxon>Gekkota</taxon>
        <taxon>Sphaerodactylidae</taxon>
        <taxon>Sphaerodactylus</taxon>
    </lineage>
</organism>
<evidence type="ECO:0000313" key="2">
    <source>
        <dbReference type="Proteomes" id="UP000827872"/>
    </source>
</evidence>
<keyword evidence="2" id="KW-1185">Reference proteome</keyword>
<accession>A0ACB8EYV4</accession>
<protein>
    <submittedName>
        <fullName evidence="1">Uncharacterized protein</fullName>
    </submittedName>
</protein>
<dbReference type="Proteomes" id="UP000827872">
    <property type="component" value="Linkage Group LG12"/>
</dbReference>
<evidence type="ECO:0000313" key="1">
    <source>
        <dbReference type="EMBL" id="KAH7997885.1"/>
    </source>
</evidence>